<evidence type="ECO:0000313" key="5">
    <source>
        <dbReference type="Proteomes" id="UP000035218"/>
    </source>
</evidence>
<keyword evidence="1" id="KW-1133">Transmembrane helix</keyword>
<feature type="transmembrane region" description="Helical" evidence="1">
    <location>
        <begin position="157"/>
        <end position="176"/>
    </location>
</feature>
<feature type="transmembrane region" description="Helical" evidence="1">
    <location>
        <begin position="70"/>
        <end position="90"/>
    </location>
</feature>
<dbReference type="InterPro" id="IPR007349">
    <property type="entry name" value="DUF418"/>
</dbReference>
<evidence type="ECO:0000256" key="1">
    <source>
        <dbReference type="SAM" id="Phobius"/>
    </source>
</evidence>
<dbReference type="GeneID" id="87585252"/>
<keyword evidence="4" id="KW-0030">Aminoacyl-tRNA synthetase</keyword>
<reference evidence="3 6" key="2">
    <citation type="submission" date="2019-06" db="EMBL/GenBank/DDBJ databases">
        <title>Whole genome shotgun sequence of Brevibacillus formosus NBRC 15716.</title>
        <authorList>
            <person name="Hosoyama A."/>
            <person name="Uohara A."/>
            <person name="Ohji S."/>
            <person name="Ichikawa N."/>
        </authorList>
    </citation>
    <scope>NUCLEOTIDE SEQUENCE [LARGE SCALE GENOMIC DNA]</scope>
    <source>
        <strain evidence="3 6">NBRC 15716</strain>
    </source>
</reference>
<dbReference type="Pfam" id="PF04235">
    <property type="entry name" value="DUF418"/>
    <property type="match status" value="1"/>
</dbReference>
<dbReference type="PANTHER" id="PTHR30590:SF2">
    <property type="entry name" value="INNER MEMBRANE PROTEIN"/>
    <property type="match status" value="1"/>
</dbReference>
<accession>A0A837KTL0</accession>
<name>A0A837KTL0_9BACL</name>
<proteinExistence type="predicted"/>
<dbReference type="PANTHER" id="PTHR30590">
    <property type="entry name" value="INNER MEMBRANE PROTEIN"/>
    <property type="match status" value="1"/>
</dbReference>
<dbReference type="EMBL" id="LDCN01000002">
    <property type="protein sequence ID" value="KLI00262.1"/>
    <property type="molecule type" value="Genomic_DNA"/>
</dbReference>
<dbReference type="EMBL" id="BJOL01000033">
    <property type="protein sequence ID" value="GED60710.1"/>
    <property type="molecule type" value="Genomic_DNA"/>
</dbReference>
<feature type="transmembrane region" description="Helical" evidence="1">
    <location>
        <begin position="111"/>
        <end position="128"/>
    </location>
</feature>
<protein>
    <submittedName>
        <fullName evidence="4">Threonyl-tRNA synthetase</fullName>
    </submittedName>
</protein>
<evidence type="ECO:0000313" key="4">
    <source>
        <dbReference type="EMBL" id="KLI00262.1"/>
    </source>
</evidence>
<keyword evidence="1" id="KW-0472">Membrane</keyword>
<keyword evidence="4" id="KW-0436">Ligase</keyword>
<dbReference type="AlphaFoldDB" id="A0A837KTL0"/>
<feature type="transmembrane region" description="Helical" evidence="1">
    <location>
        <begin position="360"/>
        <end position="381"/>
    </location>
</feature>
<evidence type="ECO:0000259" key="2">
    <source>
        <dbReference type="Pfam" id="PF04235"/>
    </source>
</evidence>
<comment type="caution">
    <text evidence="4">The sequence shown here is derived from an EMBL/GenBank/DDBJ whole genome shotgun (WGS) entry which is preliminary data.</text>
</comment>
<feature type="transmembrane region" description="Helical" evidence="1">
    <location>
        <begin position="292"/>
        <end position="312"/>
    </location>
</feature>
<feature type="domain" description="DUF418" evidence="2">
    <location>
        <begin position="286"/>
        <end position="387"/>
    </location>
</feature>
<dbReference type="Proteomes" id="UP000035218">
    <property type="component" value="Unassembled WGS sequence"/>
</dbReference>
<dbReference type="GO" id="GO:0004812">
    <property type="term" value="F:aminoacyl-tRNA ligase activity"/>
    <property type="evidence" value="ECO:0007669"/>
    <property type="project" value="UniProtKB-KW"/>
</dbReference>
<feature type="transmembrane region" description="Helical" evidence="1">
    <location>
        <begin position="188"/>
        <end position="208"/>
    </location>
</feature>
<dbReference type="InterPro" id="IPR052529">
    <property type="entry name" value="Bact_Transport_Assoc"/>
</dbReference>
<sequence length="402" mass="43404">MSVNRKLLDESGSEYETGSCIEDVVSSQENRLRNNAVAGKSMGRLVALDAARGLAVIGMYLQHFGQNEKIGAIVSGNTTLLFVLCGGISYSIMAQRMKDREAEMTSFRARMLSRAVFIDVIGYLLIMLNTGFGVILPAYAAMFVLALFLVHRSTRVLVTTSVALTVVAPPLMILGMSLLSKAYLLSDIAGGPMSALALAPAFVTGMAIGRLELTKIRTALSLVVGGIAMFVSGKILEAFVLPELRTSFEAWLVSIQGAVVEQPDPYAIWPLNVELPLWHMLLYSAPHTATTFQTLIGLGLGILVLGLVCLVPKKTSSVLMPLAAVGRVALTMYTVQFIVIWCLKIAGIENGLDGIPFSDLLVLAVTLVTGWLIAALPTGPLESLMRYFDRVFSDSRIIPVYR</sequence>
<evidence type="ECO:0000313" key="3">
    <source>
        <dbReference type="EMBL" id="GED60710.1"/>
    </source>
</evidence>
<organism evidence="4 5">
    <name type="scientific">Brevibacillus formosus</name>
    <dbReference type="NCBI Taxonomy" id="54913"/>
    <lineage>
        <taxon>Bacteria</taxon>
        <taxon>Bacillati</taxon>
        <taxon>Bacillota</taxon>
        <taxon>Bacilli</taxon>
        <taxon>Bacillales</taxon>
        <taxon>Paenibacillaceae</taxon>
        <taxon>Brevibacillus</taxon>
    </lineage>
</organism>
<evidence type="ECO:0000313" key="6">
    <source>
        <dbReference type="Proteomes" id="UP000319498"/>
    </source>
</evidence>
<dbReference type="Proteomes" id="UP000319498">
    <property type="component" value="Unassembled WGS sequence"/>
</dbReference>
<reference evidence="4 5" key="1">
    <citation type="submission" date="2015-05" db="EMBL/GenBank/DDBJ databases">
        <title>Genome sequencing project for genomic taxonomy and phylogenomics of Bacillus-like bacteria.</title>
        <authorList>
            <person name="Liu B."/>
            <person name="Wang J."/>
            <person name="Zhu Y."/>
            <person name="Liu G."/>
            <person name="Chen Q."/>
            <person name="Chen Z."/>
            <person name="Lan J."/>
            <person name="Che J."/>
            <person name="Ge C."/>
            <person name="Shi H."/>
            <person name="Pan Z."/>
            <person name="Liu X."/>
        </authorList>
    </citation>
    <scope>NUCLEOTIDE SEQUENCE [LARGE SCALE GENOMIC DNA]</scope>
    <source>
        <strain evidence="4 5">DSM 9885</strain>
    </source>
</reference>
<gene>
    <name evidence="4" type="ORF">AA984_09195</name>
    <name evidence="3" type="ORF">BFO01nite_48420</name>
</gene>
<dbReference type="OrthoDB" id="2936540at2"/>
<feature type="transmembrane region" description="Helical" evidence="1">
    <location>
        <begin position="134"/>
        <end position="150"/>
    </location>
</feature>
<feature type="transmembrane region" description="Helical" evidence="1">
    <location>
        <begin position="220"/>
        <end position="241"/>
    </location>
</feature>
<dbReference type="RefSeq" id="WP_047069444.1">
    <property type="nucleotide sequence ID" value="NZ_BJOL01000033.1"/>
</dbReference>
<keyword evidence="6" id="KW-1185">Reference proteome</keyword>
<keyword evidence="1" id="KW-0812">Transmembrane</keyword>
<feature type="transmembrane region" description="Helical" evidence="1">
    <location>
        <begin position="324"/>
        <end position="348"/>
    </location>
</feature>